<reference evidence="1" key="1">
    <citation type="journal article" date="2021" name="New Phytol.">
        <title>Evolutionary innovations through gain and loss of genes in the ectomycorrhizal Boletales.</title>
        <authorList>
            <person name="Wu G."/>
            <person name="Miyauchi S."/>
            <person name="Morin E."/>
            <person name="Kuo A."/>
            <person name="Drula E."/>
            <person name="Varga T."/>
            <person name="Kohler A."/>
            <person name="Feng B."/>
            <person name="Cao Y."/>
            <person name="Lipzen A."/>
            <person name="Daum C."/>
            <person name="Hundley H."/>
            <person name="Pangilinan J."/>
            <person name="Johnson J."/>
            <person name="Barry K."/>
            <person name="LaButti K."/>
            <person name="Ng V."/>
            <person name="Ahrendt S."/>
            <person name="Min B."/>
            <person name="Choi I.G."/>
            <person name="Park H."/>
            <person name="Plett J.M."/>
            <person name="Magnuson J."/>
            <person name="Spatafora J.W."/>
            <person name="Nagy L.G."/>
            <person name="Henrissat B."/>
            <person name="Grigoriev I.V."/>
            <person name="Yang Z.L."/>
            <person name="Xu J."/>
            <person name="Martin F.M."/>
        </authorList>
    </citation>
    <scope>NUCLEOTIDE SEQUENCE</scope>
    <source>
        <strain evidence="1">ATCC 28755</strain>
    </source>
</reference>
<dbReference type="Proteomes" id="UP000790377">
    <property type="component" value="Unassembled WGS sequence"/>
</dbReference>
<gene>
    <name evidence="1" type="ORF">BJ138DRAFT_1120200</name>
</gene>
<sequence>MISAIILAGPQPENGGQIFTMSVFNGTTTLGSDFGQAYTHAQWQQNVEIPLCKFARHLFPEDIRKEHTLPELLPSALDGSGSKTTSKTTSPALSSAAASSSDSLARAPRVTVAASSKQVPPATKSMPAEKTQTRPKPLPKGRIVAHTAQASTSTTTAQNNAENGADGDNPDNRGDTGVEDQASSVNPNDVMQADDNEVDSQEWDNGEPLTFEERVKICQLLVYEREREMNKRRNARIMKELEIASASKDLCDAMVKKSTPRPRKKALSQPTSPTSTTLHRSSRRNNNGTSAVHPATQPSNRQNDSNETNNPDDGNDPGEQELPTWLDNVVEFLGDIDESREWDEMVSCLVKLGFPKGLGKNCVISSTHRPAELTQWVHSGKPLEKILNVDDKVFGKNFEHWWVSL</sequence>
<proteinExistence type="predicted"/>
<organism evidence="1 2">
    <name type="scientific">Hygrophoropsis aurantiaca</name>
    <dbReference type="NCBI Taxonomy" id="72124"/>
    <lineage>
        <taxon>Eukaryota</taxon>
        <taxon>Fungi</taxon>
        <taxon>Dikarya</taxon>
        <taxon>Basidiomycota</taxon>
        <taxon>Agaricomycotina</taxon>
        <taxon>Agaricomycetes</taxon>
        <taxon>Agaricomycetidae</taxon>
        <taxon>Boletales</taxon>
        <taxon>Coniophorineae</taxon>
        <taxon>Hygrophoropsidaceae</taxon>
        <taxon>Hygrophoropsis</taxon>
    </lineage>
</organism>
<evidence type="ECO:0000313" key="1">
    <source>
        <dbReference type="EMBL" id="KAH7903622.1"/>
    </source>
</evidence>
<comment type="caution">
    <text evidence="1">The sequence shown here is derived from an EMBL/GenBank/DDBJ whole genome shotgun (WGS) entry which is preliminary data.</text>
</comment>
<protein>
    <submittedName>
        <fullName evidence="1">Uncharacterized protein</fullName>
    </submittedName>
</protein>
<keyword evidence="2" id="KW-1185">Reference proteome</keyword>
<evidence type="ECO:0000313" key="2">
    <source>
        <dbReference type="Proteomes" id="UP000790377"/>
    </source>
</evidence>
<name>A0ACB7ZSE7_9AGAM</name>
<accession>A0ACB7ZSE7</accession>
<dbReference type="EMBL" id="MU268852">
    <property type="protein sequence ID" value="KAH7903622.1"/>
    <property type="molecule type" value="Genomic_DNA"/>
</dbReference>